<gene>
    <name evidence="4" type="ORF">A2150_00290</name>
</gene>
<proteinExistence type="predicted"/>
<feature type="active site" description="Proton acceptor" evidence="1">
    <location>
        <position position="94"/>
    </location>
</feature>
<feature type="binding site" evidence="2">
    <location>
        <begin position="20"/>
        <end position="28"/>
    </location>
    <ligand>
        <name>ATP</name>
        <dbReference type="ChEBI" id="CHEBI:30616"/>
    </ligand>
</feature>
<dbReference type="STRING" id="1817758.A2150_00290"/>
<dbReference type="GO" id="GO:0019136">
    <property type="term" value="F:deoxynucleoside kinase activity"/>
    <property type="evidence" value="ECO:0007669"/>
    <property type="project" value="InterPro"/>
</dbReference>
<dbReference type="PANTHER" id="PTHR10513:SF46">
    <property type="entry name" value="DEOXYGUANOSINE KINASE"/>
    <property type="match status" value="1"/>
</dbReference>
<dbReference type="Gene3D" id="3.40.50.300">
    <property type="entry name" value="P-loop containing nucleotide triphosphate hydrolases"/>
    <property type="match status" value="1"/>
</dbReference>
<dbReference type="PIRSF" id="PIRSF000705">
    <property type="entry name" value="DNK"/>
    <property type="match status" value="1"/>
</dbReference>
<dbReference type="InterPro" id="IPR050566">
    <property type="entry name" value="Deoxyribonucleoside_kinase"/>
</dbReference>
<accession>A0A1F6TEE2</accession>
<keyword evidence="4" id="KW-0808">Transferase</keyword>
<sequence>MRAQDATGETRQPGFVVVEGPIGVGKTSLAQKLSETYGSDLMLERPEENPFLERFYQSRKHFALPTQLFFLFQRVRQLQEWKQRDLFSPTRVSDFLLEKDGLFARINLDDDEHRLYQQVYAQLSVDLPVPDLVIYLQAPSAVLAERIRRRGVAFERLIERDYLENLVESYTQFFYHYTAAPLLVVNAADINIVDSAADYQSLLEHIRTIRSGRHFFNPLPAEL</sequence>
<evidence type="ECO:0000313" key="5">
    <source>
        <dbReference type="Proteomes" id="UP000177925"/>
    </source>
</evidence>
<dbReference type="GO" id="GO:0005524">
    <property type="term" value="F:ATP binding"/>
    <property type="evidence" value="ECO:0007669"/>
    <property type="project" value="UniProtKB-KW"/>
</dbReference>
<feature type="domain" description="Deoxynucleoside kinase" evidence="3">
    <location>
        <begin position="17"/>
        <end position="208"/>
    </location>
</feature>
<name>A0A1F6TEE2_9PROT</name>
<dbReference type="EMBL" id="MFSS01000057">
    <property type="protein sequence ID" value="OGI43436.1"/>
    <property type="molecule type" value="Genomic_DNA"/>
</dbReference>
<dbReference type="InterPro" id="IPR002624">
    <property type="entry name" value="DCK/DGK"/>
</dbReference>
<dbReference type="Pfam" id="PF01712">
    <property type="entry name" value="dNK"/>
    <property type="match status" value="1"/>
</dbReference>
<keyword evidence="2" id="KW-0547">Nucleotide-binding</keyword>
<keyword evidence="2" id="KW-0067">ATP-binding</keyword>
<dbReference type="SUPFAM" id="SSF52540">
    <property type="entry name" value="P-loop containing nucleoside triphosphate hydrolases"/>
    <property type="match status" value="1"/>
</dbReference>
<evidence type="ECO:0000256" key="1">
    <source>
        <dbReference type="PIRSR" id="PIRSR000705-1"/>
    </source>
</evidence>
<evidence type="ECO:0000259" key="3">
    <source>
        <dbReference type="Pfam" id="PF01712"/>
    </source>
</evidence>
<dbReference type="AlphaFoldDB" id="A0A1F6TEE2"/>
<dbReference type="InterPro" id="IPR027417">
    <property type="entry name" value="P-loop_NTPase"/>
</dbReference>
<dbReference type="InterPro" id="IPR031314">
    <property type="entry name" value="DNK_dom"/>
</dbReference>
<dbReference type="Proteomes" id="UP000177925">
    <property type="component" value="Unassembled WGS sequence"/>
</dbReference>
<evidence type="ECO:0000256" key="2">
    <source>
        <dbReference type="PIRSR" id="PIRSR000705-3"/>
    </source>
</evidence>
<organism evidence="4 5">
    <name type="scientific">Candidatus Muproteobacteria bacterium RBG_16_64_11</name>
    <dbReference type="NCBI Taxonomy" id="1817758"/>
    <lineage>
        <taxon>Bacteria</taxon>
        <taxon>Pseudomonadati</taxon>
        <taxon>Pseudomonadota</taxon>
        <taxon>Candidatus Muproteobacteria</taxon>
    </lineage>
</organism>
<reference evidence="4 5" key="1">
    <citation type="journal article" date="2016" name="Nat. Commun.">
        <title>Thousands of microbial genomes shed light on interconnected biogeochemical processes in an aquifer system.</title>
        <authorList>
            <person name="Anantharaman K."/>
            <person name="Brown C.T."/>
            <person name="Hug L.A."/>
            <person name="Sharon I."/>
            <person name="Castelle C.J."/>
            <person name="Probst A.J."/>
            <person name="Thomas B.C."/>
            <person name="Singh A."/>
            <person name="Wilkins M.J."/>
            <person name="Karaoz U."/>
            <person name="Brodie E.L."/>
            <person name="Williams K.H."/>
            <person name="Hubbard S.S."/>
            <person name="Banfield J.F."/>
        </authorList>
    </citation>
    <scope>NUCLEOTIDE SEQUENCE [LARGE SCALE GENOMIC DNA]</scope>
</reference>
<dbReference type="CDD" id="cd01673">
    <property type="entry name" value="dNK"/>
    <property type="match status" value="1"/>
</dbReference>
<evidence type="ECO:0000313" key="4">
    <source>
        <dbReference type="EMBL" id="OGI43436.1"/>
    </source>
</evidence>
<comment type="caution">
    <text evidence="4">The sequence shown here is derived from an EMBL/GenBank/DDBJ whole genome shotgun (WGS) entry which is preliminary data.</text>
</comment>
<dbReference type="GO" id="GO:0005737">
    <property type="term" value="C:cytoplasm"/>
    <property type="evidence" value="ECO:0007669"/>
    <property type="project" value="TreeGrafter"/>
</dbReference>
<keyword evidence="4" id="KW-0418">Kinase</keyword>
<feature type="binding site" evidence="2">
    <location>
        <begin position="146"/>
        <end position="150"/>
    </location>
    <ligand>
        <name>ATP</name>
        <dbReference type="ChEBI" id="CHEBI:30616"/>
    </ligand>
</feature>
<dbReference type="PANTHER" id="PTHR10513">
    <property type="entry name" value="DEOXYNUCLEOSIDE KINASE"/>
    <property type="match status" value="1"/>
</dbReference>
<protein>
    <submittedName>
        <fullName evidence="4">Deoxyadenosine kinase</fullName>
    </submittedName>
</protein>